<reference evidence="3" key="1">
    <citation type="submission" date="2015-09" db="EMBL/GenBank/DDBJ databases">
        <authorList>
            <consortium name="Pathogen Informatics"/>
        </authorList>
    </citation>
    <scope>NUCLEOTIDE SEQUENCE [LARGE SCALE GENOMIC DNA]</scope>
    <source>
        <strain evidence="3">Lake Konstanz</strain>
    </source>
</reference>
<evidence type="ECO:0000313" key="2">
    <source>
        <dbReference type="EMBL" id="CUG90409.1"/>
    </source>
</evidence>
<keyword evidence="3" id="KW-1185">Reference proteome</keyword>
<dbReference type="VEuPathDB" id="TriTrypDB:BSAL_26550"/>
<evidence type="ECO:0000313" key="3">
    <source>
        <dbReference type="Proteomes" id="UP000051952"/>
    </source>
</evidence>
<sequence>MPSDADFPASHISPPLSGKNTSSSNTFRGLWSTDGTIRSALESLALPNEFARAADAAEVLARAQPPAPQLKIKKPPMPKTPKIHIIE</sequence>
<name>A0A0S4JPH9_BODSA</name>
<dbReference type="EMBL" id="CYKH01001822">
    <property type="protein sequence ID" value="CUG90409.1"/>
    <property type="molecule type" value="Genomic_DNA"/>
</dbReference>
<organism evidence="2 3">
    <name type="scientific">Bodo saltans</name>
    <name type="common">Flagellated protozoan</name>
    <dbReference type="NCBI Taxonomy" id="75058"/>
    <lineage>
        <taxon>Eukaryota</taxon>
        <taxon>Discoba</taxon>
        <taxon>Euglenozoa</taxon>
        <taxon>Kinetoplastea</taxon>
        <taxon>Metakinetoplastina</taxon>
        <taxon>Eubodonida</taxon>
        <taxon>Bodonidae</taxon>
        <taxon>Bodo</taxon>
    </lineage>
</organism>
<proteinExistence type="predicted"/>
<evidence type="ECO:0000256" key="1">
    <source>
        <dbReference type="SAM" id="MobiDB-lite"/>
    </source>
</evidence>
<accession>A0A0S4JPH9</accession>
<feature type="region of interest" description="Disordered" evidence="1">
    <location>
        <begin position="1"/>
        <end position="29"/>
    </location>
</feature>
<feature type="compositionally biased region" description="Polar residues" evidence="1">
    <location>
        <begin position="18"/>
        <end position="27"/>
    </location>
</feature>
<dbReference type="AlphaFoldDB" id="A0A0S4JPH9"/>
<feature type="region of interest" description="Disordered" evidence="1">
    <location>
        <begin position="66"/>
        <end position="87"/>
    </location>
</feature>
<gene>
    <name evidence="2" type="ORF">BSAL_26550</name>
</gene>
<protein>
    <submittedName>
        <fullName evidence="2">Uncharacterized protein</fullName>
    </submittedName>
</protein>
<dbReference type="Proteomes" id="UP000051952">
    <property type="component" value="Unassembled WGS sequence"/>
</dbReference>